<name>A0A9Q0DHQ5_9TELE</name>
<protein>
    <submittedName>
        <fullName evidence="1">Uncharacterized protein</fullName>
    </submittedName>
</protein>
<comment type="caution">
    <text evidence="1">The sequence shown here is derived from an EMBL/GenBank/DDBJ whole genome shotgun (WGS) entry which is preliminary data.</text>
</comment>
<dbReference type="AlphaFoldDB" id="A0A9Q0DHQ5"/>
<reference evidence="1" key="1">
    <citation type="submission" date="2022-07" db="EMBL/GenBank/DDBJ databases">
        <title>Chromosome-level genome of Muraenolepis orangiensis.</title>
        <authorList>
            <person name="Kim J."/>
        </authorList>
    </citation>
    <scope>NUCLEOTIDE SEQUENCE</scope>
    <source>
        <strain evidence="1">KU_S4_2022</strain>
        <tissue evidence="1">Muscle</tissue>
    </source>
</reference>
<organism evidence="1 2">
    <name type="scientific">Muraenolepis orangiensis</name>
    <name type="common">Patagonian moray cod</name>
    <dbReference type="NCBI Taxonomy" id="630683"/>
    <lineage>
        <taxon>Eukaryota</taxon>
        <taxon>Metazoa</taxon>
        <taxon>Chordata</taxon>
        <taxon>Craniata</taxon>
        <taxon>Vertebrata</taxon>
        <taxon>Euteleostomi</taxon>
        <taxon>Actinopterygii</taxon>
        <taxon>Neopterygii</taxon>
        <taxon>Teleostei</taxon>
        <taxon>Neoteleostei</taxon>
        <taxon>Acanthomorphata</taxon>
        <taxon>Zeiogadaria</taxon>
        <taxon>Gadariae</taxon>
        <taxon>Gadiformes</taxon>
        <taxon>Muraenolepidoidei</taxon>
        <taxon>Muraenolepididae</taxon>
        <taxon>Muraenolepis</taxon>
    </lineage>
</organism>
<sequence length="99" mass="10794">MLLLYYTGGIRAICVSFYIEPLVHHIPGRLEEEEAVMKPQLAPTSQVRERGSSASRLGSYLVPALSPIATAGQRQDGSPDRLLALKALSYSVSSRRVVP</sequence>
<evidence type="ECO:0000313" key="2">
    <source>
        <dbReference type="Proteomes" id="UP001148018"/>
    </source>
</evidence>
<dbReference type="Proteomes" id="UP001148018">
    <property type="component" value="Unassembled WGS sequence"/>
</dbReference>
<evidence type="ECO:0000313" key="1">
    <source>
        <dbReference type="EMBL" id="KAJ3588638.1"/>
    </source>
</evidence>
<dbReference type="EMBL" id="JANIIK010000115">
    <property type="protein sequence ID" value="KAJ3588638.1"/>
    <property type="molecule type" value="Genomic_DNA"/>
</dbReference>
<keyword evidence="2" id="KW-1185">Reference proteome</keyword>
<gene>
    <name evidence="1" type="ORF">NHX12_009492</name>
</gene>
<accession>A0A9Q0DHQ5</accession>
<proteinExistence type="predicted"/>